<feature type="domain" description="PX" evidence="1">
    <location>
        <begin position="31"/>
        <end position="172"/>
    </location>
</feature>
<protein>
    <submittedName>
        <fullName evidence="2">Unnamed protein product</fullName>
    </submittedName>
</protein>
<dbReference type="AlphaFoldDB" id="A0A9W7CS50"/>
<evidence type="ECO:0000313" key="3">
    <source>
        <dbReference type="Proteomes" id="UP001165121"/>
    </source>
</evidence>
<dbReference type="OrthoDB" id="4348522at2759"/>
<keyword evidence="3" id="KW-1185">Reference proteome</keyword>
<dbReference type="InterPro" id="IPR036871">
    <property type="entry name" value="PX_dom_sf"/>
</dbReference>
<reference evidence="2" key="1">
    <citation type="submission" date="2023-04" db="EMBL/GenBank/DDBJ databases">
        <title>Phytophthora fragariaefolia NBRC 109709.</title>
        <authorList>
            <person name="Ichikawa N."/>
            <person name="Sato H."/>
            <person name="Tonouchi N."/>
        </authorList>
    </citation>
    <scope>NUCLEOTIDE SEQUENCE</scope>
    <source>
        <strain evidence="2">NBRC 109709</strain>
    </source>
</reference>
<evidence type="ECO:0000313" key="2">
    <source>
        <dbReference type="EMBL" id="GMF38263.1"/>
    </source>
</evidence>
<accession>A0A9W7CS50</accession>
<comment type="caution">
    <text evidence="2">The sequence shown here is derived from an EMBL/GenBank/DDBJ whole genome shotgun (WGS) entry which is preliminary data.</text>
</comment>
<dbReference type="Gene3D" id="3.30.40.10">
    <property type="entry name" value="Zinc/RING finger domain, C3HC4 (zinc finger)"/>
    <property type="match status" value="1"/>
</dbReference>
<name>A0A9W7CS50_9STRA</name>
<dbReference type="SUPFAM" id="SSF64268">
    <property type="entry name" value="PX domain"/>
    <property type="match status" value="1"/>
</dbReference>
<organism evidence="2 3">
    <name type="scientific">Phytophthora fragariaefolia</name>
    <dbReference type="NCBI Taxonomy" id="1490495"/>
    <lineage>
        <taxon>Eukaryota</taxon>
        <taxon>Sar</taxon>
        <taxon>Stramenopiles</taxon>
        <taxon>Oomycota</taxon>
        <taxon>Peronosporomycetes</taxon>
        <taxon>Peronosporales</taxon>
        <taxon>Peronosporaceae</taxon>
        <taxon>Phytophthora</taxon>
    </lineage>
</organism>
<dbReference type="Proteomes" id="UP001165121">
    <property type="component" value="Unassembled WGS sequence"/>
</dbReference>
<dbReference type="SUPFAM" id="SSF57850">
    <property type="entry name" value="RING/U-box"/>
    <property type="match status" value="1"/>
</dbReference>
<dbReference type="Gene3D" id="3.30.1520.10">
    <property type="entry name" value="Phox-like domain"/>
    <property type="match status" value="1"/>
</dbReference>
<sequence length="249" mass="28580">MDPVFFATFPIMGPRKDHAHWYSVDMLRLHVQHELPLVVSVSSTTREEHFVVYNCTVSSVTTKRAWAVAYRYSEFVQFRTKLDDEWTCHDFGCTGSCQALRDIVSAFFPKKRLPFMSSRDGAITSRKNKFEDVLTHLLRSVLLPGSLMQCKHAQQYVPVNVFVFLAVKDAADRRSLLQIVLDDYQTISNHNAQLPVRCTICLDCGREQRDTECSDAEVGGEENLHFTIEDTPSVKLPCQHSFHRDCIFK</sequence>
<dbReference type="EMBL" id="BSXT01001079">
    <property type="protein sequence ID" value="GMF38263.1"/>
    <property type="molecule type" value="Genomic_DNA"/>
</dbReference>
<proteinExistence type="predicted"/>
<evidence type="ECO:0000259" key="1">
    <source>
        <dbReference type="PROSITE" id="PS50195"/>
    </source>
</evidence>
<gene>
    <name evidence="2" type="ORF">Pfra01_001097300</name>
</gene>
<dbReference type="InterPro" id="IPR013083">
    <property type="entry name" value="Znf_RING/FYVE/PHD"/>
</dbReference>
<dbReference type="GO" id="GO:0035091">
    <property type="term" value="F:phosphatidylinositol binding"/>
    <property type="evidence" value="ECO:0007669"/>
    <property type="project" value="InterPro"/>
</dbReference>
<dbReference type="InterPro" id="IPR001683">
    <property type="entry name" value="PX_dom"/>
</dbReference>
<dbReference type="PROSITE" id="PS50195">
    <property type="entry name" value="PX"/>
    <property type="match status" value="1"/>
</dbReference>